<feature type="domain" description="FAD-binding PCMH-type" evidence="6">
    <location>
        <begin position="40"/>
        <end position="219"/>
    </location>
</feature>
<dbReference type="SUPFAM" id="SSF55103">
    <property type="entry name" value="FAD-linked oxidases, C-terminal domain"/>
    <property type="match status" value="1"/>
</dbReference>
<comment type="similarity">
    <text evidence="2">Belongs to the FAD-binding oxidoreductase/transferase type 4 family.</text>
</comment>
<dbReference type="Pfam" id="PF01565">
    <property type="entry name" value="FAD_binding_4"/>
    <property type="match status" value="1"/>
</dbReference>
<dbReference type="FunFam" id="3.30.70.2740:FF:000001">
    <property type="entry name" value="D-lactate dehydrogenase mitochondrial"/>
    <property type="match status" value="1"/>
</dbReference>
<evidence type="ECO:0000313" key="7">
    <source>
        <dbReference type="EMBL" id="VAW96751.1"/>
    </source>
</evidence>
<dbReference type="AlphaFoldDB" id="A0A3B0ZYB0"/>
<evidence type="ECO:0000256" key="4">
    <source>
        <dbReference type="ARBA" id="ARBA00022827"/>
    </source>
</evidence>
<dbReference type="InterPro" id="IPR016171">
    <property type="entry name" value="Vanillyl_alc_oxidase_C-sub2"/>
</dbReference>
<dbReference type="InterPro" id="IPR016169">
    <property type="entry name" value="FAD-bd_PCMH_sub2"/>
</dbReference>
<evidence type="ECO:0000256" key="1">
    <source>
        <dbReference type="ARBA" id="ARBA00001974"/>
    </source>
</evidence>
<dbReference type="InterPro" id="IPR016167">
    <property type="entry name" value="FAD-bd_PCMH_sub1"/>
</dbReference>
<dbReference type="GO" id="GO:0071949">
    <property type="term" value="F:FAD binding"/>
    <property type="evidence" value="ECO:0007669"/>
    <property type="project" value="InterPro"/>
</dbReference>
<dbReference type="InterPro" id="IPR004113">
    <property type="entry name" value="FAD-bd_oxidored_4_C"/>
</dbReference>
<dbReference type="SUPFAM" id="SSF56176">
    <property type="entry name" value="FAD-binding/transporter-associated domain-like"/>
    <property type="match status" value="1"/>
</dbReference>
<dbReference type="PANTHER" id="PTHR42934">
    <property type="entry name" value="GLYCOLATE OXIDASE SUBUNIT GLCD"/>
    <property type="match status" value="1"/>
</dbReference>
<keyword evidence="5" id="KW-0560">Oxidoreductase</keyword>
<name>A0A3B0ZYB0_9ZZZZ</name>
<evidence type="ECO:0000256" key="2">
    <source>
        <dbReference type="ARBA" id="ARBA00008000"/>
    </source>
</evidence>
<sequence>MPDNKLNPEFLKQLQSCIPADTCFTDPSDCYAYGYDNSRNHQLPHAVVLPSDEEQVQKIVSLCNEYKVALTTRGRGTGTAGGSVPLRQGVVLSTENMSEIINIDPQNRVATVQPGVLNQTLQDALSKHKLFWAPDPTSAAFCSIGGNLAINSAGPRAVKYGTTRDNVLGLHAITGKAQKIKTGVQTTKGVVGYDLTRLIIGSEGTLAVITQAYLKLLPLPETKATLQLFYKDIESATSAITKVMAQPVSPCALEFIDSACLDIIRQHSDEPIPEDSMALLMIEVDGSSEIIKSAINSVSRSAKNNGLLECNIAESKADIEKIWKTRKVLSPALRTIAPKKINEDVVVPVSEIPALIEQLQVISDKYSIPIVNFGHAGNGNIHTNLLLDETNPTQANNAQACLNDVFELVLKLNGTLSGEHGVGIEKRDYVGREIDNNTLELMRQIKTQFDPNNILNPDKMFPLVK</sequence>
<keyword evidence="4" id="KW-0274">FAD</keyword>
<dbReference type="InterPro" id="IPR016166">
    <property type="entry name" value="FAD-bd_PCMH"/>
</dbReference>
<gene>
    <name evidence="7" type="ORF">MNBD_GAMMA23-1317</name>
</gene>
<reference evidence="7" key="1">
    <citation type="submission" date="2018-06" db="EMBL/GenBank/DDBJ databases">
        <authorList>
            <person name="Zhirakovskaya E."/>
        </authorList>
    </citation>
    <scope>NUCLEOTIDE SEQUENCE</scope>
</reference>
<dbReference type="InterPro" id="IPR016164">
    <property type="entry name" value="FAD-linked_Oxase-like_C"/>
</dbReference>
<dbReference type="InterPro" id="IPR036318">
    <property type="entry name" value="FAD-bd_PCMH-like_sf"/>
</dbReference>
<dbReference type="PROSITE" id="PS51387">
    <property type="entry name" value="FAD_PCMH"/>
    <property type="match status" value="1"/>
</dbReference>
<proteinExistence type="inferred from homology"/>
<keyword evidence="3" id="KW-0285">Flavoprotein</keyword>
<dbReference type="FunFam" id="1.10.45.10:FF:000001">
    <property type="entry name" value="D-lactate dehydrogenase mitochondrial"/>
    <property type="match status" value="1"/>
</dbReference>
<dbReference type="InterPro" id="IPR051914">
    <property type="entry name" value="FAD-linked_OxidoTrans_Type4"/>
</dbReference>
<evidence type="ECO:0000259" key="6">
    <source>
        <dbReference type="PROSITE" id="PS51387"/>
    </source>
</evidence>
<evidence type="ECO:0000256" key="3">
    <source>
        <dbReference type="ARBA" id="ARBA00022630"/>
    </source>
</evidence>
<dbReference type="Gene3D" id="3.30.70.2190">
    <property type="match status" value="1"/>
</dbReference>
<accession>A0A3B0ZYB0</accession>
<dbReference type="InterPro" id="IPR006094">
    <property type="entry name" value="Oxid_FAD_bind_N"/>
</dbReference>
<dbReference type="PANTHER" id="PTHR42934:SF2">
    <property type="entry name" value="GLYCOLATE OXIDASE SUBUNIT GLCD"/>
    <property type="match status" value="1"/>
</dbReference>
<organism evidence="7">
    <name type="scientific">hydrothermal vent metagenome</name>
    <dbReference type="NCBI Taxonomy" id="652676"/>
    <lineage>
        <taxon>unclassified sequences</taxon>
        <taxon>metagenomes</taxon>
        <taxon>ecological metagenomes</taxon>
    </lineage>
</organism>
<protein>
    <submittedName>
        <fullName evidence="7">Fe-S protein, homolog of lactate dehydrogenase SO1521</fullName>
    </submittedName>
</protein>
<dbReference type="Gene3D" id="3.30.465.10">
    <property type="match status" value="1"/>
</dbReference>
<dbReference type="GO" id="GO:0016491">
    <property type="term" value="F:oxidoreductase activity"/>
    <property type="evidence" value="ECO:0007669"/>
    <property type="project" value="UniProtKB-KW"/>
</dbReference>
<evidence type="ECO:0000256" key="5">
    <source>
        <dbReference type="ARBA" id="ARBA00023002"/>
    </source>
</evidence>
<dbReference type="Gene3D" id="1.10.45.10">
    <property type="entry name" value="Vanillyl-alcohol Oxidase, Chain A, domain 4"/>
    <property type="match status" value="1"/>
</dbReference>
<dbReference type="Gene3D" id="3.30.43.10">
    <property type="entry name" value="Uridine Diphospho-n-acetylenolpyruvylglucosamine Reductase, domain 2"/>
    <property type="match status" value="1"/>
</dbReference>
<dbReference type="Gene3D" id="3.30.70.2740">
    <property type="match status" value="1"/>
</dbReference>
<dbReference type="Pfam" id="PF02913">
    <property type="entry name" value="FAD-oxidase_C"/>
    <property type="match status" value="1"/>
</dbReference>
<dbReference type="EMBL" id="UOFT01000054">
    <property type="protein sequence ID" value="VAW96751.1"/>
    <property type="molecule type" value="Genomic_DNA"/>
</dbReference>
<comment type="cofactor">
    <cofactor evidence="1">
        <name>FAD</name>
        <dbReference type="ChEBI" id="CHEBI:57692"/>
    </cofactor>
</comment>